<reference evidence="1 2" key="1">
    <citation type="submission" date="2013-11" db="EMBL/GenBank/DDBJ databases">
        <title>Genome sequencing of Stegodyphus mimosarum.</title>
        <authorList>
            <person name="Bechsgaard J."/>
        </authorList>
    </citation>
    <scope>NUCLEOTIDE SEQUENCE [LARGE SCALE GENOMIC DNA]</scope>
</reference>
<accession>A0A087UBK5</accession>
<gene>
    <name evidence="1" type="ORF">X975_15557</name>
</gene>
<proteinExistence type="predicted"/>
<dbReference type="Proteomes" id="UP000054359">
    <property type="component" value="Unassembled WGS sequence"/>
</dbReference>
<evidence type="ECO:0000313" key="1">
    <source>
        <dbReference type="EMBL" id="KFM74744.1"/>
    </source>
</evidence>
<feature type="non-terminal residue" evidence="1">
    <location>
        <position position="82"/>
    </location>
</feature>
<sequence length="82" mass="9614">MKLYANDKTISRCNIKNCKKQKGLCIENWFSSSRISFVIAITFMYSWAEELTSIKCCNEQLNRYENAAIIWKTTSGHYVTYI</sequence>
<dbReference type="EMBL" id="KK119101">
    <property type="protein sequence ID" value="KFM74744.1"/>
    <property type="molecule type" value="Genomic_DNA"/>
</dbReference>
<keyword evidence="2" id="KW-1185">Reference proteome</keyword>
<organism evidence="1 2">
    <name type="scientific">Stegodyphus mimosarum</name>
    <name type="common">African social velvet spider</name>
    <dbReference type="NCBI Taxonomy" id="407821"/>
    <lineage>
        <taxon>Eukaryota</taxon>
        <taxon>Metazoa</taxon>
        <taxon>Ecdysozoa</taxon>
        <taxon>Arthropoda</taxon>
        <taxon>Chelicerata</taxon>
        <taxon>Arachnida</taxon>
        <taxon>Araneae</taxon>
        <taxon>Araneomorphae</taxon>
        <taxon>Entelegynae</taxon>
        <taxon>Eresoidea</taxon>
        <taxon>Eresidae</taxon>
        <taxon>Stegodyphus</taxon>
    </lineage>
</organism>
<name>A0A087UBK5_STEMI</name>
<dbReference type="OrthoDB" id="6515189at2759"/>
<dbReference type="AlphaFoldDB" id="A0A087UBK5"/>
<evidence type="ECO:0000313" key="2">
    <source>
        <dbReference type="Proteomes" id="UP000054359"/>
    </source>
</evidence>
<protein>
    <submittedName>
        <fullName evidence="1">Uncharacterized protein</fullName>
    </submittedName>
</protein>